<evidence type="ECO:0000313" key="2">
    <source>
        <dbReference type="EMBL" id="EID76188.1"/>
    </source>
</evidence>
<protein>
    <submittedName>
        <fullName evidence="2">Ribonuclease HII</fullName>
    </submittedName>
</protein>
<feature type="chain" id="PRO_5003635218" evidence="1">
    <location>
        <begin position="22"/>
        <end position="787"/>
    </location>
</feature>
<proteinExistence type="predicted"/>
<dbReference type="EMBL" id="AJJU01000003">
    <property type="protein sequence ID" value="EID76188.1"/>
    <property type="molecule type" value="Genomic_DNA"/>
</dbReference>
<evidence type="ECO:0000313" key="3">
    <source>
        <dbReference type="Proteomes" id="UP000005938"/>
    </source>
</evidence>
<dbReference type="PATRIC" id="fig|946077.3.peg.928"/>
<sequence length="787" mass="89964">MRRLFFLITCCLLIVACTTNKTDYPHSIHFLPSDSSLIIQIDNPNTFKSSFNNNEFLSSFEEPLISERIFKIVEKLHPSQQIWISLQATKYTIAFKFSEQIQPKDSTHIFYNAIENQIDSATIQTDQWYYTKKQNHILISTDKNILMNDFKKENPLYSQLNPLIRSINSSKAATHLYIHSKHQNTPFEKLFGDQWKRSFSDWSVMDIQSTSQNNTFSGVSMSTQSNSILNLLSETQPLSNRIPEIVPATSKELNSYTFSNSALLRFTKAVDSLFLADIYEIGFMTTEKGIASGIFSYDIESTFETLETTPEVSIRNQMVYRILNSPLLNASFESFLPEFKPTFCSVIDDFMYFTESIETMEYLITQQQNKSTFIHSNAYLALVPQMTSESSFMVLNTISQNKQLQQVTTDKKFQLLSKQFKLAVFQATPQGNAFLTHIALQKSKGTIDETGVSERFQVKLDNDIATHPQFVLNHRTKSKEIVVQDTENNLYLISSEGKILWKKALDSKIQGKITQVDLYKNGNLQLAFTTEKMFIVIDRNGNIVTPFNKKFEDNLLPLAVFDYDKTLDYRFLLISGKQWIMLDRKGNTVNGFTKKTSDSLLFSPEHFRIGNKDYIAAMESNGTLLLLDRTGNTRIPVKERFPFSDNTIAVYEDTFTFTDQNGTLWHIDQKGGMRKVVKDLKNGHGFTATSKTIVTLSDNLLSIKGRTIEIDFGMYTKPEIYYVNNKIYITFTDTQTQKLYIYDSNSNLLPNFPIFGIGAAVIDDINLNGIPEIAVKTDAQTITAYSM</sequence>
<dbReference type="AlphaFoldDB" id="I0WIH2"/>
<dbReference type="eggNOG" id="COG1520">
    <property type="taxonomic scope" value="Bacteria"/>
</dbReference>
<accession>I0WIH2</accession>
<organism evidence="2 3">
    <name type="scientific">Imtechella halotolerans K1</name>
    <dbReference type="NCBI Taxonomy" id="946077"/>
    <lineage>
        <taxon>Bacteria</taxon>
        <taxon>Pseudomonadati</taxon>
        <taxon>Bacteroidota</taxon>
        <taxon>Flavobacteriia</taxon>
        <taxon>Flavobacteriales</taxon>
        <taxon>Flavobacteriaceae</taxon>
        <taxon>Imtechella</taxon>
    </lineage>
</organism>
<comment type="caution">
    <text evidence="2">The sequence shown here is derived from an EMBL/GenBank/DDBJ whole genome shotgun (WGS) entry which is preliminary data.</text>
</comment>
<name>I0WIH2_9FLAO</name>
<dbReference type="InterPro" id="IPR011047">
    <property type="entry name" value="Quinoprotein_ADH-like_sf"/>
</dbReference>
<dbReference type="Proteomes" id="UP000005938">
    <property type="component" value="Unassembled WGS sequence"/>
</dbReference>
<keyword evidence="3" id="KW-1185">Reference proteome</keyword>
<evidence type="ECO:0000256" key="1">
    <source>
        <dbReference type="SAM" id="SignalP"/>
    </source>
</evidence>
<keyword evidence="1" id="KW-0732">Signal</keyword>
<gene>
    <name evidence="2" type="ORF">W5A_04559</name>
</gene>
<dbReference type="PROSITE" id="PS51257">
    <property type="entry name" value="PROKAR_LIPOPROTEIN"/>
    <property type="match status" value="1"/>
</dbReference>
<reference evidence="2 3" key="1">
    <citation type="journal article" date="2012" name="J. Bacteriol.">
        <title>Genome Sequence of the Halotolerant Bacterium Imtechella halotolerans K1T.</title>
        <authorList>
            <person name="Kumar S."/>
            <person name="Vikram S."/>
            <person name="Subramanian S."/>
            <person name="Raghava G.P."/>
            <person name="Pinnaka A.K."/>
        </authorList>
    </citation>
    <scope>NUCLEOTIDE SEQUENCE [LARGE SCALE GENOMIC DNA]</scope>
    <source>
        <strain evidence="2 3">K1</strain>
    </source>
</reference>
<feature type="signal peptide" evidence="1">
    <location>
        <begin position="1"/>
        <end position="21"/>
    </location>
</feature>
<dbReference type="STRING" id="946077.W5A_04559"/>
<dbReference type="SUPFAM" id="SSF50998">
    <property type="entry name" value="Quinoprotein alcohol dehydrogenase-like"/>
    <property type="match status" value="1"/>
</dbReference>